<proteinExistence type="predicted"/>
<evidence type="ECO:0000259" key="5">
    <source>
        <dbReference type="PROSITE" id="PS50102"/>
    </source>
</evidence>
<evidence type="ECO:0000313" key="7">
    <source>
        <dbReference type="Proteomes" id="UP000078348"/>
    </source>
</evidence>
<dbReference type="EMBL" id="LXWW01000159">
    <property type="protein sequence ID" value="OAO15281.1"/>
    <property type="molecule type" value="Genomic_DNA"/>
</dbReference>
<keyword evidence="1 3" id="KW-0728">SH3 domain</keyword>
<accession>A0A196SG35</accession>
<sequence length="523" mass="58629">MADPSAYNEISKINPQLAGAIYQYNTISSSMPAEKVDPMLLQQNAFQEQIGRTVYVGNLNPKIVEDQLIKVFGTCGIINLAKVAQEGMGLKPDAGTRFGFIEFQTRAGAEAATKLDGILLGGRPIRVGLSNGPIIQPTAYGPGAATMRNRPPLYKVSAGGFVILDQNAEDTINKRIDNKLSSVLSRLNKKYGHTVLPSDQSFQDLHQKYEQIEKHLSALMEYCLRFMKTIEKTSSNRLKVSQGYCTFVSTQPLFEDEAVSQYKQYVTDLNALCERQHEATTKVVLEVLKKRVVVQITAFLKDGTADMESLYKKRSDIRLDYDSHLQKTGVYERKNAMEEAMRFHSKARHDNAMLNAFTAYLTRRMEEFVSLGLKLLLLCTTTMVACEFYLTKRQYDALCMMGTNLSEEDVFSITSELTTLVQKVTAGESIEKDIIAPLLEIDPHPPSEYPVYTSYDEWVKKGGEEALSPDAEEFVEGTEEGDLSFEEGALITVIRVDESDWWEGELDGKTGIFPSNYVEYDPS</sequence>
<dbReference type="OrthoDB" id="439808at2759"/>
<dbReference type="SUPFAM" id="SSF54928">
    <property type="entry name" value="RNA-binding domain, RBD"/>
    <property type="match status" value="1"/>
</dbReference>
<dbReference type="PANTHER" id="PTHR47174">
    <property type="entry name" value="BRIDGING INTEGRATOR 3"/>
    <property type="match status" value="1"/>
</dbReference>
<dbReference type="InterPro" id="IPR027267">
    <property type="entry name" value="AH/BAR_dom_sf"/>
</dbReference>
<dbReference type="Pfam" id="PF14604">
    <property type="entry name" value="SH3_9"/>
    <property type="match status" value="1"/>
</dbReference>
<dbReference type="Gene3D" id="3.30.70.330">
    <property type="match status" value="1"/>
</dbReference>
<dbReference type="PROSITE" id="PS50102">
    <property type="entry name" value="RRM"/>
    <property type="match status" value="1"/>
</dbReference>
<dbReference type="Gene3D" id="2.30.30.40">
    <property type="entry name" value="SH3 Domains"/>
    <property type="match status" value="1"/>
</dbReference>
<dbReference type="SUPFAM" id="SSF50044">
    <property type="entry name" value="SH3-domain"/>
    <property type="match status" value="1"/>
</dbReference>
<evidence type="ECO:0000256" key="2">
    <source>
        <dbReference type="PROSITE-ProRule" id="PRU00176"/>
    </source>
</evidence>
<keyword evidence="7" id="KW-1185">Reference proteome</keyword>
<dbReference type="InterPro" id="IPR001452">
    <property type="entry name" value="SH3_domain"/>
</dbReference>
<dbReference type="InterPro" id="IPR036028">
    <property type="entry name" value="SH3-like_dom_sf"/>
</dbReference>
<dbReference type="PROSITE" id="PS50002">
    <property type="entry name" value="SH3"/>
    <property type="match status" value="1"/>
</dbReference>
<evidence type="ECO:0000256" key="1">
    <source>
        <dbReference type="ARBA" id="ARBA00022443"/>
    </source>
</evidence>
<keyword evidence="2" id="KW-0694">RNA-binding</keyword>
<feature type="domain" description="SH3" evidence="4">
    <location>
        <begin position="446"/>
        <end position="523"/>
    </location>
</feature>
<dbReference type="InterPro" id="IPR000504">
    <property type="entry name" value="RRM_dom"/>
</dbReference>
<dbReference type="PANTHER" id="PTHR47174:SF1">
    <property type="entry name" value="REDUCED VIABILITY UPON STARVATION PROTEIN 167"/>
    <property type="match status" value="1"/>
</dbReference>
<dbReference type="GO" id="GO:0006897">
    <property type="term" value="P:endocytosis"/>
    <property type="evidence" value="ECO:0007669"/>
    <property type="project" value="InterPro"/>
</dbReference>
<dbReference type="InterPro" id="IPR012677">
    <property type="entry name" value="Nucleotide-bd_a/b_plait_sf"/>
</dbReference>
<name>A0A196SG35_BLAHN</name>
<dbReference type="GO" id="GO:1990528">
    <property type="term" value="C:Rvs161p-Rvs167p complex"/>
    <property type="evidence" value="ECO:0007669"/>
    <property type="project" value="TreeGrafter"/>
</dbReference>
<dbReference type="SUPFAM" id="SSF103657">
    <property type="entry name" value="BAR/IMD domain-like"/>
    <property type="match status" value="1"/>
</dbReference>
<dbReference type="AlphaFoldDB" id="A0A196SG35"/>
<dbReference type="InterPro" id="IPR046982">
    <property type="entry name" value="BIN3/RVS161-like"/>
</dbReference>
<evidence type="ECO:0000313" key="6">
    <source>
        <dbReference type="EMBL" id="OAO15281.1"/>
    </source>
</evidence>
<dbReference type="GO" id="GO:0008289">
    <property type="term" value="F:lipid binding"/>
    <property type="evidence" value="ECO:0007669"/>
    <property type="project" value="TreeGrafter"/>
</dbReference>
<comment type="caution">
    <text evidence="6">The sequence shown here is derived from an EMBL/GenBank/DDBJ whole genome shotgun (WGS) entry which is preliminary data.</text>
</comment>
<dbReference type="SMART" id="SM00326">
    <property type="entry name" value="SH3"/>
    <property type="match status" value="1"/>
</dbReference>
<gene>
    <name evidence="6" type="ORF">AV274_3060</name>
</gene>
<dbReference type="Gene3D" id="1.20.1270.60">
    <property type="entry name" value="Arfaptin homology (AH) domain/BAR domain"/>
    <property type="match status" value="1"/>
</dbReference>
<protein>
    <submittedName>
        <fullName evidence="6">Serine/arginine-rich splicing factor 11-like protein</fullName>
    </submittedName>
</protein>
<dbReference type="GO" id="GO:0003723">
    <property type="term" value="F:RNA binding"/>
    <property type="evidence" value="ECO:0007669"/>
    <property type="project" value="UniProtKB-UniRule"/>
</dbReference>
<dbReference type="STRING" id="478820.A0A196SG35"/>
<dbReference type="SMART" id="SM00360">
    <property type="entry name" value="RRM"/>
    <property type="match status" value="1"/>
</dbReference>
<dbReference type="InterPro" id="IPR035979">
    <property type="entry name" value="RBD_domain_sf"/>
</dbReference>
<evidence type="ECO:0000256" key="3">
    <source>
        <dbReference type="PROSITE-ProRule" id="PRU00192"/>
    </source>
</evidence>
<dbReference type="GO" id="GO:0043332">
    <property type="term" value="C:mating projection tip"/>
    <property type="evidence" value="ECO:0007669"/>
    <property type="project" value="TreeGrafter"/>
</dbReference>
<evidence type="ECO:0000259" key="4">
    <source>
        <dbReference type="PROSITE" id="PS50002"/>
    </source>
</evidence>
<dbReference type="GO" id="GO:0031097">
    <property type="term" value="C:medial cortex"/>
    <property type="evidence" value="ECO:0007669"/>
    <property type="project" value="TreeGrafter"/>
</dbReference>
<dbReference type="GO" id="GO:0051666">
    <property type="term" value="P:actin cortical patch localization"/>
    <property type="evidence" value="ECO:0007669"/>
    <property type="project" value="InterPro"/>
</dbReference>
<feature type="domain" description="RRM" evidence="5">
    <location>
        <begin position="52"/>
        <end position="132"/>
    </location>
</feature>
<dbReference type="Pfam" id="PF00076">
    <property type="entry name" value="RRM_1"/>
    <property type="match status" value="1"/>
</dbReference>
<organism evidence="6 7">
    <name type="scientific">Blastocystis sp. subtype 1 (strain ATCC 50177 / NandII)</name>
    <dbReference type="NCBI Taxonomy" id="478820"/>
    <lineage>
        <taxon>Eukaryota</taxon>
        <taxon>Sar</taxon>
        <taxon>Stramenopiles</taxon>
        <taxon>Bigyra</taxon>
        <taxon>Opalozoa</taxon>
        <taxon>Opalinata</taxon>
        <taxon>Blastocystidae</taxon>
        <taxon>Blastocystis</taxon>
    </lineage>
</organism>
<reference evidence="6 7" key="1">
    <citation type="submission" date="2016-05" db="EMBL/GenBank/DDBJ databases">
        <title>Nuclear genome of Blastocystis sp. subtype 1 NandII.</title>
        <authorList>
            <person name="Gentekaki E."/>
            <person name="Curtis B."/>
            <person name="Stairs C."/>
            <person name="Eme L."/>
            <person name="Herman E."/>
            <person name="Klimes V."/>
            <person name="Arias M.C."/>
            <person name="Elias M."/>
            <person name="Hilliou F."/>
            <person name="Klute M."/>
            <person name="Malik S.-B."/>
            <person name="Pightling A."/>
            <person name="Rachubinski R."/>
            <person name="Salas D."/>
            <person name="Schlacht A."/>
            <person name="Suga H."/>
            <person name="Archibald J."/>
            <person name="Ball S.G."/>
            <person name="Clark G."/>
            <person name="Dacks J."/>
            <person name="Van Der Giezen M."/>
            <person name="Tsaousis A."/>
            <person name="Roger A."/>
        </authorList>
    </citation>
    <scope>NUCLEOTIDE SEQUENCE [LARGE SCALE GENOMIC DNA]</scope>
    <source>
        <strain evidence="7">ATCC 50177 / NandII</strain>
    </source>
</reference>
<dbReference type="Proteomes" id="UP000078348">
    <property type="component" value="Unassembled WGS sequence"/>
</dbReference>
<dbReference type="GO" id="GO:0015629">
    <property type="term" value="C:actin cytoskeleton"/>
    <property type="evidence" value="ECO:0007669"/>
    <property type="project" value="TreeGrafter"/>
</dbReference>
<dbReference type="GO" id="GO:0097320">
    <property type="term" value="P:plasma membrane tubulation"/>
    <property type="evidence" value="ECO:0007669"/>
    <property type="project" value="TreeGrafter"/>
</dbReference>